<feature type="transmembrane region" description="Helical" evidence="7">
    <location>
        <begin position="103"/>
        <end position="125"/>
    </location>
</feature>
<proteinExistence type="inferred from homology"/>
<reference evidence="8" key="1">
    <citation type="submission" date="2017-05" db="EMBL/GenBank/DDBJ databases">
        <authorList>
            <person name="Varghese N."/>
            <person name="Submissions S."/>
        </authorList>
    </citation>
    <scope>NUCLEOTIDE SEQUENCE</scope>
    <source>
        <strain evidence="8">DSM 45262</strain>
    </source>
</reference>
<feature type="transmembrane region" description="Helical" evidence="7">
    <location>
        <begin position="78"/>
        <end position="97"/>
    </location>
</feature>
<evidence type="ECO:0000256" key="6">
    <source>
        <dbReference type="ARBA" id="ARBA00023136"/>
    </source>
</evidence>
<evidence type="ECO:0000313" key="9">
    <source>
        <dbReference type="Proteomes" id="UP001157946"/>
    </source>
</evidence>
<dbReference type="Proteomes" id="UP001157946">
    <property type="component" value="Unassembled WGS sequence"/>
</dbReference>
<dbReference type="PANTHER" id="PTHR42810:SF2">
    <property type="entry name" value="PURINE PERMEASE C1399.01C-RELATED"/>
    <property type="match status" value="1"/>
</dbReference>
<keyword evidence="4 7" id="KW-0812">Transmembrane</keyword>
<name>A0AA46AE63_9BACL</name>
<accession>A0AA46AE63</accession>
<comment type="similarity">
    <text evidence="2">Belongs to the nucleobase:cation symporter-2 (NCS2) (TC 2.A.40) family.</text>
</comment>
<comment type="caution">
    <text evidence="8">The sequence shown here is derived from an EMBL/GenBank/DDBJ whole genome shotgun (WGS) entry which is preliminary data.</text>
</comment>
<dbReference type="GO" id="GO:0042907">
    <property type="term" value="F:xanthine transmembrane transporter activity"/>
    <property type="evidence" value="ECO:0007669"/>
    <property type="project" value="TreeGrafter"/>
</dbReference>
<evidence type="ECO:0000256" key="3">
    <source>
        <dbReference type="ARBA" id="ARBA00022448"/>
    </source>
</evidence>
<dbReference type="NCBIfam" id="TIGR00801">
    <property type="entry name" value="ncs2"/>
    <property type="match status" value="1"/>
</dbReference>
<protein>
    <submittedName>
        <fullName evidence="8">Uracil permease</fullName>
    </submittedName>
</protein>
<evidence type="ECO:0000256" key="4">
    <source>
        <dbReference type="ARBA" id="ARBA00022692"/>
    </source>
</evidence>
<keyword evidence="3" id="KW-0813">Transport</keyword>
<feature type="transmembrane region" description="Helical" evidence="7">
    <location>
        <begin position="432"/>
        <end position="449"/>
    </location>
</feature>
<feature type="transmembrane region" description="Helical" evidence="7">
    <location>
        <begin position="200"/>
        <end position="216"/>
    </location>
</feature>
<comment type="subcellular location">
    <subcellularLocation>
        <location evidence="1">Membrane</location>
        <topology evidence="1">Multi-pass membrane protein</topology>
    </subcellularLocation>
</comment>
<evidence type="ECO:0000256" key="2">
    <source>
        <dbReference type="ARBA" id="ARBA00008821"/>
    </source>
</evidence>
<dbReference type="Pfam" id="PF00860">
    <property type="entry name" value="Xan_ur_permease"/>
    <property type="match status" value="1"/>
</dbReference>
<feature type="transmembrane region" description="Helical" evidence="7">
    <location>
        <begin position="341"/>
        <end position="361"/>
    </location>
</feature>
<evidence type="ECO:0000313" key="8">
    <source>
        <dbReference type="EMBL" id="SMP10671.1"/>
    </source>
</evidence>
<keyword evidence="9" id="KW-1185">Reference proteome</keyword>
<feature type="transmembrane region" description="Helical" evidence="7">
    <location>
        <begin position="263"/>
        <end position="281"/>
    </location>
</feature>
<keyword evidence="5 7" id="KW-1133">Transmembrane helix</keyword>
<evidence type="ECO:0000256" key="1">
    <source>
        <dbReference type="ARBA" id="ARBA00004141"/>
    </source>
</evidence>
<feature type="transmembrane region" description="Helical" evidence="7">
    <location>
        <begin position="223"/>
        <end position="243"/>
    </location>
</feature>
<evidence type="ECO:0000256" key="5">
    <source>
        <dbReference type="ARBA" id="ARBA00022989"/>
    </source>
</evidence>
<dbReference type="NCBIfam" id="NF007995">
    <property type="entry name" value="PRK10720.1"/>
    <property type="match status" value="1"/>
</dbReference>
<feature type="transmembrane region" description="Helical" evidence="7">
    <location>
        <begin position="28"/>
        <end position="49"/>
    </location>
</feature>
<gene>
    <name evidence="8" type="ORF">SAMN06265361_102197</name>
</gene>
<evidence type="ECO:0000256" key="7">
    <source>
        <dbReference type="SAM" id="Phobius"/>
    </source>
</evidence>
<sequence length="464" mass="49329">MGLEKELSEMKDKKIRMDVHERPAWHEWIMLSFQHLFAMFGATVLVPLLTGMNPAVALFTSGVGTLAYMIVTRGKIPAYLGSSFAFIVPILTVSQGGKNMGEALFGCFAIGIMYGVVALVVYKFGIKWLDHLLPPVVIGSVVIVIGLALAGTAVDMASQKDVIQAMPQTAQEWQNIQGTIKAVDPEQGTVTVHTYSLENFLVALATLAIAIVTSMYGRGFLNIIPILAGVIGGYLIAIAVGMVDFTPVKETAWFAVPEFTKPVVSWHAVLVMLPVTLVVLAEHIGHLIVTGNIMERDLTRDPGLHRSLLGDGIAVSAAALIGGPPSTTYGENIGVMAITRVFSVWVIGGAAVLAMSFAFIGKLSALIQTIPTPVMGGVSILLFGIIASAGLRMLIEHRIDLGERRNLVIAAVVLVIGIGGAVLRFADIHLELEGMALATVVGIVLNAILPRQQRQAGAQEAEVA</sequence>
<dbReference type="RefSeq" id="WP_284724037.1">
    <property type="nucleotide sequence ID" value="NZ_FXTU01000002.1"/>
</dbReference>
<feature type="transmembrane region" description="Helical" evidence="7">
    <location>
        <begin position="407"/>
        <end position="426"/>
    </location>
</feature>
<organism evidence="8 9">
    <name type="scientific">Laceyella tengchongensis</name>
    <dbReference type="NCBI Taxonomy" id="574699"/>
    <lineage>
        <taxon>Bacteria</taxon>
        <taxon>Bacillati</taxon>
        <taxon>Bacillota</taxon>
        <taxon>Bacilli</taxon>
        <taxon>Bacillales</taxon>
        <taxon>Thermoactinomycetaceae</taxon>
        <taxon>Laceyella</taxon>
    </lineage>
</organism>
<dbReference type="InterPro" id="IPR006042">
    <property type="entry name" value="Xan_ur_permease"/>
</dbReference>
<dbReference type="AlphaFoldDB" id="A0AA46AE63"/>
<keyword evidence="6 7" id="KW-0472">Membrane</keyword>
<feature type="transmembrane region" description="Helical" evidence="7">
    <location>
        <begin position="373"/>
        <end position="395"/>
    </location>
</feature>
<dbReference type="InterPro" id="IPR006043">
    <property type="entry name" value="NCS2"/>
</dbReference>
<feature type="transmembrane region" description="Helical" evidence="7">
    <location>
        <begin position="132"/>
        <end position="154"/>
    </location>
</feature>
<dbReference type="GO" id="GO:0005886">
    <property type="term" value="C:plasma membrane"/>
    <property type="evidence" value="ECO:0007669"/>
    <property type="project" value="TreeGrafter"/>
</dbReference>
<dbReference type="PANTHER" id="PTHR42810">
    <property type="entry name" value="PURINE PERMEASE C1399.01C-RELATED"/>
    <property type="match status" value="1"/>
</dbReference>
<dbReference type="PROSITE" id="PS01116">
    <property type="entry name" value="XANTH_URACIL_PERMASE"/>
    <property type="match status" value="1"/>
</dbReference>
<dbReference type="EMBL" id="FXTU01000002">
    <property type="protein sequence ID" value="SMP10671.1"/>
    <property type="molecule type" value="Genomic_DNA"/>
</dbReference>